<sequence>MVCNVSCKRIHIGMRGERFVSMTSADIAWLKTFRYPCSINGRLGVIGFGKTRRWGVYLGDGSEWSPKGILVAHRLAVRRAHRDVGQLPNTIKRSCKPVRGPGTFGTLLYEFWLRRVWSVVDRWRLIKLAYPPLFRWKRSKVVPQCYQTILQRLPLQTGVS</sequence>
<keyword evidence="2" id="KW-1185">Reference proteome</keyword>
<accession>A0A3N4LYV9</accession>
<evidence type="ECO:0000313" key="1">
    <source>
        <dbReference type="EMBL" id="RPB26322.1"/>
    </source>
</evidence>
<name>A0A3N4LYV9_9PEZI</name>
<dbReference type="AlphaFoldDB" id="A0A3N4LYV9"/>
<dbReference type="EMBL" id="ML121535">
    <property type="protein sequence ID" value="RPB26322.1"/>
    <property type="molecule type" value="Genomic_DNA"/>
</dbReference>
<evidence type="ECO:0000313" key="2">
    <source>
        <dbReference type="Proteomes" id="UP000267821"/>
    </source>
</evidence>
<dbReference type="Proteomes" id="UP000267821">
    <property type="component" value="Unassembled WGS sequence"/>
</dbReference>
<proteinExistence type="predicted"/>
<organism evidence="1 2">
    <name type="scientific">Terfezia boudieri ATCC MYA-4762</name>
    <dbReference type="NCBI Taxonomy" id="1051890"/>
    <lineage>
        <taxon>Eukaryota</taxon>
        <taxon>Fungi</taxon>
        <taxon>Dikarya</taxon>
        <taxon>Ascomycota</taxon>
        <taxon>Pezizomycotina</taxon>
        <taxon>Pezizomycetes</taxon>
        <taxon>Pezizales</taxon>
        <taxon>Pezizaceae</taxon>
        <taxon>Terfezia</taxon>
    </lineage>
</organism>
<reference evidence="1 2" key="1">
    <citation type="journal article" date="2018" name="Nat. Ecol. Evol.">
        <title>Pezizomycetes genomes reveal the molecular basis of ectomycorrhizal truffle lifestyle.</title>
        <authorList>
            <person name="Murat C."/>
            <person name="Payen T."/>
            <person name="Noel B."/>
            <person name="Kuo A."/>
            <person name="Morin E."/>
            <person name="Chen J."/>
            <person name="Kohler A."/>
            <person name="Krizsan K."/>
            <person name="Balestrini R."/>
            <person name="Da Silva C."/>
            <person name="Montanini B."/>
            <person name="Hainaut M."/>
            <person name="Levati E."/>
            <person name="Barry K.W."/>
            <person name="Belfiori B."/>
            <person name="Cichocki N."/>
            <person name="Clum A."/>
            <person name="Dockter R.B."/>
            <person name="Fauchery L."/>
            <person name="Guy J."/>
            <person name="Iotti M."/>
            <person name="Le Tacon F."/>
            <person name="Lindquist E.A."/>
            <person name="Lipzen A."/>
            <person name="Malagnac F."/>
            <person name="Mello A."/>
            <person name="Molinier V."/>
            <person name="Miyauchi S."/>
            <person name="Poulain J."/>
            <person name="Riccioni C."/>
            <person name="Rubini A."/>
            <person name="Sitrit Y."/>
            <person name="Splivallo R."/>
            <person name="Traeger S."/>
            <person name="Wang M."/>
            <person name="Zifcakova L."/>
            <person name="Wipf D."/>
            <person name="Zambonelli A."/>
            <person name="Paolocci F."/>
            <person name="Nowrousian M."/>
            <person name="Ottonello S."/>
            <person name="Baldrian P."/>
            <person name="Spatafora J.W."/>
            <person name="Henrissat B."/>
            <person name="Nagy L.G."/>
            <person name="Aury J.M."/>
            <person name="Wincker P."/>
            <person name="Grigoriev I.V."/>
            <person name="Bonfante P."/>
            <person name="Martin F.M."/>
        </authorList>
    </citation>
    <scope>NUCLEOTIDE SEQUENCE [LARGE SCALE GENOMIC DNA]</scope>
    <source>
        <strain evidence="1 2">ATCC MYA-4762</strain>
    </source>
</reference>
<gene>
    <name evidence="1" type="ORF">L211DRAFT_709912</name>
</gene>
<protein>
    <submittedName>
        <fullName evidence="1">Uncharacterized protein</fullName>
    </submittedName>
</protein>
<dbReference type="InParanoid" id="A0A3N4LYV9"/>